<name>A0A375DZS6_9BURK</name>
<evidence type="ECO:0000313" key="1">
    <source>
        <dbReference type="EMBL" id="SOZ56506.1"/>
    </source>
</evidence>
<dbReference type="Proteomes" id="UP000256952">
    <property type="component" value="Chromosome CBM2613_a"/>
</dbReference>
<accession>A0A375DZS6</accession>
<comment type="caution">
    <text evidence="1">The sequence shown here is derived from an EMBL/GenBank/DDBJ whole genome shotgun (WGS) entry which is preliminary data.</text>
</comment>
<proteinExistence type="predicted"/>
<protein>
    <submittedName>
        <fullName evidence="1">Uncharacterized protein</fullName>
    </submittedName>
</protein>
<sequence length="47" mass="5275">MRDPQIFSLGQGRFRSTLLAPQHARMLGYLRFSGPPCEGPVLSETQQ</sequence>
<reference evidence="1" key="1">
    <citation type="submission" date="2018-01" db="EMBL/GenBank/DDBJ databases">
        <authorList>
            <person name="Clerissi C."/>
        </authorList>
    </citation>
    <scope>NUCLEOTIDE SEQUENCE</scope>
    <source>
        <strain evidence="1">Cupriavidus taiwanensis STM 8556</strain>
    </source>
</reference>
<gene>
    <name evidence="1" type="ORF">CBM2613_A220225</name>
</gene>
<organism evidence="1">
    <name type="scientific">Cupriavidus taiwanensis</name>
    <dbReference type="NCBI Taxonomy" id="164546"/>
    <lineage>
        <taxon>Bacteria</taxon>
        <taxon>Pseudomonadati</taxon>
        <taxon>Pseudomonadota</taxon>
        <taxon>Betaproteobacteria</taxon>
        <taxon>Burkholderiales</taxon>
        <taxon>Burkholderiaceae</taxon>
        <taxon>Cupriavidus</taxon>
    </lineage>
</organism>
<dbReference type="AlphaFoldDB" id="A0A375DZS6"/>
<dbReference type="EMBL" id="OFTH01000015">
    <property type="protein sequence ID" value="SOZ56506.1"/>
    <property type="molecule type" value="Genomic_DNA"/>
</dbReference>